<keyword evidence="7" id="KW-1185">Reference proteome</keyword>
<evidence type="ECO:0000313" key="2">
    <source>
        <dbReference type="EMBL" id="AOV57329.1"/>
    </source>
</evidence>
<dbReference type="RefSeq" id="YP_007672938.1">
    <property type="nucleotide sequence ID" value="NC_020837.1"/>
</dbReference>
<dbReference type="EMBL" id="KU686195">
    <property type="protein sequence ID" value="AOV58079.1"/>
    <property type="molecule type" value="Genomic_DNA"/>
</dbReference>
<evidence type="ECO:0000313" key="3">
    <source>
        <dbReference type="EMBL" id="AOV57579.1"/>
    </source>
</evidence>
<protein>
    <submittedName>
        <fullName evidence="1">Uncharacterized protein</fullName>
    </submittedName>
</protein>
<organism evidence="1 7">
    <name type="scientific">Synechococcus phage S-CAM1</name>
    <dbReference type="NCBI Taxonomy" id="754037"/>
    <lineage>
        <taxon>Viruses</taxon>
        <taxon>Duplodnaviria</taxon>
        <taxon>Heunggongvirae</taxon>
        <taxon>Uroviricota</taxon>
        <taxon>Caudoviricetes</taxon>
        <taxon>Pantevenvirales</taxon>
        <taxon>Kyanoviridae</taxon>
        <taxon>Anaposvirus</taxon>
        <taxon>Anaposvirus socalone</taxon>
    </lineage>
</organism>
<reference evidence="8 9" key="2">
    <citation type="journal article" date="2016" name="Virology">
        <title>The genomic content and context of auxiliary metabolic genes in marine cyanomyoviruses.</title>
        <authorList>
            <person name="Crummett L.T."/>
            <person name="Puxty R.J."/>
            <person name="Weihe C."/>
            <person name="Marston M.F."/>
            <person name="Martiny J.B."/>
        </authorList>
    </citation>
    <scope>NUCLEOTIDE SEQUENCE [LARGE SCALE GENOMIC DNA]</scope>
    <source>
        <strain evidence="2">0309SB33</strain>
        <strain evidence="3">0310NB17</strain>
        <strain evidence="4">0809CC03</strain>
        <strain evidence="5">0810SB17</strain>
        <strain evidence="6">0910CC29</strain>
    </source>
</reference>
<proteinExistence type="predicted"/>
<evidence type="ECO:0000313" key="1">
    <source>
        <dbReference type="EMBL" id="AGH26760.1"/>
    </source>
</evidence>
<dbReference type="EMBL" id="HQ634177">
    <property type="protein sequence ID" value="AGH26760.1"/>
    <property type="molecule type" value="Genomic_DNA"/>
</dbReference>
<dbReference type="Proteomes" id="UP000241494">
    <property type="component" value="Segment"/>
</dbReference>
<evidence type="ECO:0000313" key="8">
    <source>
        <dbReference type="Proteomes" id="UP000240287"/>
    </source>
</evidence>
<sequence length="68" mass="7824">MINVSCISPRPSRSVWTLKVNPFTGTCAVRWFKTPSAEYTFKTRKRDILALMMAGDRSLGQWVNYHMA</sequence>
<reference evidence="1 7" key="1">
    <citation type="submission" date="2010-11" db="EMBL/GenBank/DDBJ databases">
        <title>The Genome Sequence of Synechococcus phage S-CAM1 0208SB26.</title>
        <authorList>
            <consortium name="The Broad Institute Genome Sequencing Platform"/>
            <person name="Henn M.R."/>
            <person name="Martiny J."/>
            <person name="Weihe C."/>
            <person name="Levin J."/>
            <person name="Malboeuf C."/>
            <person name="Casali M."/>
            <person name="Russ C."/>
            <person name="Lennon N."/>
            <person name="Chapman S.B."/>
            <person name="Erlich R."/>
            <person name="Young S.K."/>
            <person name="Yandava C."/>
            <person name="Zeng Q."/>
            <person name="Alvarado L."/>
            <person name="Anderson S."/>
            <person name="Berlin A."/>
            <person name="Chen Z."/>
            <person name="Freedman E."/>
            <person name="Gellesch M."/>
            <person name="Goldberg J."/>
            <person name="Green L."/>
            <person name="Griggs A."/>
            <person name="Gujja S."/>
            <person name="Heilman E.R."/>
            <person name="Heiman D."/>
            <person name="Hollinger A."/>
            <person name="Howarth C."/>
            <person name="Larson L."/>
            <person name="Mehta T."/>
            <person name="Pearson M."/>
            <person name="Roberts A."/>
            <person name="Ryan E."/>
            <person name="Saif S."/>
            <person name="Shea T."/>
            <person name="Shenoy N."/>
            <person name="Sisk P."/>
            <person name="Stolte C."/>
            <person name="Sykes S."/>
            <person name="White J."/>
            <person name="Haas B."/>
            <person name="Nusbaum C."/>
            <person name="Birren B."/>
        </authorList>
    </citation>
    <scope>NUCLEOTIDE SEQUENCE [LARGE SCALE GENOMIC DNA]</scope>
    <source>
        <strain evidence="1 7">S-CAM1</strain>
    </source>
</reference>
<accession>M4QRR2</accession>
<name>M4QRR2_9CAUD</name>
<dbReference type="EMBL" id="KU686192">
    <property type="protein sequence ID" value="AOV57329.1"/>
    <property type="molecule type" value="Genomic_DNA"/>
</dbReference>
<evidence type="ECO:0000313" key="4">
    <source>
        <dbReference type="EMBL" id="AOV57829.1"/>
    </source>
</evidence>
<dbReference type="Proteomes" id="UP000240287">
    <property type="component" value="Genome"/>
</dbReference>
<dbReference type="GeneID" id="15009436"/>
<evidence type="ECO:0000313" key="5">
    <source>
        <dbReference type="EMBL" id="AOV58079.1"/>
    </source>
</evidence>
<dbReference type="KEGG" id="vg:15009436"/>
<evidence type="ECO:0000313" key="9">
    <source>
        <dbReference type="Proteomes" id="UP000241265"/>
    </source>
</evidence>
<dbReference type="Proteomes" id="UP000241591">
    <property type="component" value="Segment"/>
</dbReference>
<dbReference type="EMBL" id="KU686193">
    <property type="protein sequence ID" value="AOV57579.1"/>
    <property type="molecule type" value="Genomic_DNA"/>
</dbReference>
<dbReference type="EMBL" id="KU686196">
    <property type="protein sequence ID" value="AOV58329.1"/>
    <property type="molecule type" value="Genomic_DNA"/>
</dbReference>
<dbReference type="Proteomes" id="UP000241610">
    <property type="component" value="Segment"/>
</dbReference>
<gene>
    <name evidence="4" type="ORF">C030809_074</name>
    <name evidence="6" type="ORF">C290910_074</name>
    <name evidence="3" type="ORF">N170310_074</name>
    <name evidence="2" type="ORF">N330309_074</name>
    <name evidence="5" type="ORF">S170810_074</name>
    <name evidence="1" type="ORF">SXBG_00023</name>
</gene>
<dbReference type="EMBL" id="KU686194">
    <property type="protein sequence ID" value="AOV57829.1"/>
    <property type="molecule type" value="Genomic_DNA"/>
</dbReference>
<evidence type="ECO:0000313" key="7">
    <source>
        <dbReference type="Proteomes" id="UP000203521"/>
    </source>
</evidence>
<dbReference type="Proteomes" id="UP000203521">
    <property type="component" value="Segment"/>
</dbReference>
<evidence type="ECO:0000313" key="6">
    <source>
        <dbReference type="EMBL" id="AOV58329.1"/>
    </source>
</evidence>
<dbReference type="Proteomes" id="UP000241265">
    <property type="component" value="Genome"/>
</dbReference>